<evidence type="ECO:0000256" key="1">
    <source>
        <dbReference type="SAM" id="MobiDB-lite"/>
    </source>
</evidence>
<dbReference type="AlphaFoldDB" id="A0A0A9G601"/>
<protein>
    <submittedName>
        <fullName evidence="2">Uncharacterized protein</fullName>
    </submittedName>
</protein>
<organism evidence="2">
    <name type="scientific">Arundo donax</name>
    <name type="common">Giant reed</name>
    <name type="synonym">Donax arundinaceus</name>
    <dbReference type="NCBI Taxonomy" id="35708"/>
    <lineage>
        <taxon>Eukaryota</taxon>
        <taxon>Viridiplantae</taxon>
        <taxon>Streptophyta</taxon>
        <taxon>Embryophyta</taxon>
        <taxon>Tracheophyta</taxon>
        <taxon>Spermatophyta</taxon>
        <taxon>Magnoliopsida</taxon>
        <taxon>Liliopsida</taxon>
        <taxon>Poales</taxon>
        <taxon>Poaceae</taxon>
        <taxon>PACMAD clade</taxon>
        <taxon>Arundinoideae</taxon>
        <taxon>Arundineae</taxon>
        <taxon>Arundo</taxon>
    </lineage>
</organism>
<feature type="compositionally biased region" description="Polar residues" evidence="1">
    <location>
        <begin position="112"/>
        <end position="122"/>
    </location>
</feature>
<feature type="region of interest" description="Disordered" evidence="1">
    <location>
        <begin position="97"/>
        <end position="122"/>
    </location>
</feature>
<name>A0A0A9G601_ARUDO</name>
<dbReference type="EMBL" id="GBRH01177969">
    <property type="protein sequence ID" value="JAE19927.1"/>
    <property type="molecule type" value="Transcribed_RNA"/>
</dbReference>
<accession>A0A0A9G601</accession>
<sequence length="122" mass="13640">MVLNARYLARPPRSHMSLTRKISCFGYGRGNLYVVEICLTGCRFQKYMMRKSIASIDSYPNHRIIWHNLAIVSKPGDVAGQLGSPAASRQTMRILRGSDDGGSFHNLPQRAPWNNSWGDTSG</sequence>
<reference evidence="2" key="1">
    <citation type="submission" date="2014-09" db="EMBL/GenBank/DDBJ databases">
        <authorList>
            <person name="Magalhaes I.L.F."/>
            <person name="Oliveira U."/>
            <person name="Santos F.R."/>
            <person name="Vidigal T.H.D.A."/>
            <person name="Brescovit A.D."/>
            <person name="Santos A.J."/>
        </authorList>
    </citation>
    <scope>NUCLEOTIDE SEQUENCE</scope>
    <source>
        <tissue evidence="2">Shoot tissue taken approximately 20 cm above the soil surface</tissue>
    </source>
</reference>
<evidence type="ECO:0000313" key="2">
    <source>
        <dbReference type="EMBL" id="JAE19927.1"/>
    </source>
</evidence>
<proteinExistence type="predicted"/>
<reference evidence="2" key="2">
    <citation type="journal article" date="2015" name="Data Brief">
        <title>Shoot transcriptome of the giant reed, Arundo donax.</title>
        <authorList>
            <person name="Barrero R.A."/>
            <person name="Guerrero F.D."/>
            <person name="Moolhuijzen P."/>
            <person name="Goolsby J.A."/>
            <person name="Tidwell J."/>
            <person name="Bellgard S.E."/>
            <person name="Bellgard M.I."/>
        </authorList>
    </citation>
    <scope>NUCLEOTIDE SEQUENCE</scope>
    <source>
        <tissue evidence="2">Shoot tissue taken approximately 20 cm above the soil surface</tissue>
    </source>
</reference>